<dbReference type="GO" id="GO:0005506">
    <property type="term" value="F:iron ion binding"/>
    <property type="evidence" value="ECO:0007669"/>
    <property type="project" value="InterPro"/>
</dbReference>
<keyword evidence="11" id="KW-0812">Transmembrane</keyword>
<evidence type="ECO:0000256" key="4">
    <source>
        <dbReference type="ARBA" id="ARBA00022617"/>
    </source>
</evidence>
<evidence type="ECO:0000256" key="9">
    <source>
        <dbReference type="PIRSR" id="PIRSR602401-1"/>
    </source>
</evidence>
<dbReference type="Pfam" id="PF00067">
    <property type="entry name" value="p450"/>
    <property type="match status" value="1"/>
</dbReference>
<name>A0A8H3DG88_9AGAM</name>
<protein>
    <recommendedName>
        <fullName evidence="14">Benzoate 4-monooxygenase</fullName>
    </recommendedName>
</protein>
<dbReference type="InterPro" id="IPR017972">
    <property type="entry name" value="Cyt_P450_CS"/>
</dbReference>
<comment type="pathway">
    <text evidence="2">Secondary metabolite biosynthesis.</text>
</comment>
<dbReference type="InterPro" id="IPR002401">
    <property type="entry name" value="Cyt_P450_E_grp-I"/>
</dbReference>
<keyword evidence="5 9" id="KW-0479">Metal-binding</keyword>
<keyword evidence="11" id="KW-1133">Transmembrane helix</keyword>
<feature type="binding site" description="axial binding residue" evidence="9">
    <location>
        <position position="537"/>
    </location>
    <ligand>
        <name>heme</name>
        <dbReference type="ChEBI" id="CHEBI:30413"/>
    </ligand>
    <ligandPart>
        <name>Fe</name>
        <dbReference type="ChEBI" id="CHEBI:18248"/>
    </ligandPart>
</feature>
<evidence type="ECO:0000256" key="2">
    <source>
        <dbReference type="ARBA" id="ARBA00005179"/>
    </source>
</evidence>
<dbReference type="GO" id="GO:0004497">
    <property type="term" value="F:monooxygenase activity"/>
    <property type="evidence" value="ECO:0007669"/>
    <property type="project" value="UniProtKB-KW"/>
</dbReference>
<dbReference type="PRINTS" id="PR00385">
    <property type="entry name" value="P450"/>
</dbReference>
<comment type="similarity">
    <text evidence="3 10">Belongs to the cytochrome P450 family.</text>
</comment>
<proteinExistence type="inferred from homology"/>
<dbReference type="InterPro" id="IPR036396">
    <property type="entry name" value="Cyt_P450_sf"/>
</dbReference>
<evidence type="ECO:0000256" key="3">
    <source>
        <dbReference type="ARBA" id="ARBA00010617"/>
    </source>
</evidence>
<dbReference type="GO" id="GO:0020037">
    <property type="term" value="F:heme binding"/>
    <property type="evidence" value="ECO:0007669"/>
    <property type="project" value="InterPro"/>
</dbReference>
<keyword evidence="6 10" id="KW-0560">Oxidoreductase</keyword>
<evidence type="ECO:0000256" key="10">
    <source>
        <dbReference type="RuleBase" id="RU000461"/>
    </source>
</evidence>
<dbReference type="SUPFAM" id="SSF48264">
    <property type="entry name" value="Cytochrome P450"/>
    <property type="match status" value="2"/>
</dbReference>
<dbReference type="PRINTS" id="PR00463">
    <property type="entry name" value="EP450I"/>
</dbReference>
<dbReference type="InterPro" id="IPR050121">
    <property type="entry name" value="Cytochrome_P450_monoxygenase"/>
</dbReference>
<evidence type="ECO:0000256" key="5">
    <source>
        <dbReference type="ARBA" id="ARBA00022723"/>
    </source>
</evidence>
<dbReference type="Gene3D" id="1.10.630.10">
    <property type="entry name" value="Cytochrome P450"/>
    <property type="match status" value="2"/>
</dbReference>
<evidence type="ECO:0000313" key="12">
    <source>
        <dbReference type="EMBL" id="CAE6525003.1"/>
    </source>
</evidence>
<dbReference type="CDD" id="cd11061">
    <property type="entry name" value="CYP67-like"/>
    <property type="match status" value="1"/>
</dbReference>
<dbReference type="PROSITE" id="PS00086">
    <property type="entry name" value="CYTOCHROME_P450"/>
    <property type="match status" value="1"/>
</dbReference>
<evidence type="ECO:0000256" key="1">
    <source>
        <dbReference type="ARBA" id="ARBA00001971"/>
    </source>
</evidence>
<reference evidence="12" key="1">
    <citation type="submission" date="2021-01" db="EMBL/GenBank/DDBJ databases">
        <authorList>
            <person name="Kaushik A."/>
        </authorList>
    </citation>
    <scope>NUCLEOTIDE SEQUENCE</scope>
    <source>
        <strain evidence="12">AG4-RS23</strain>
    </source>
</reference>
<evidence type="ECO:0000256" key="8">
    <source>
        <dbReference type="ARBA" id="ARBA00023033"/>
    </source>
</evidence>
<evidence type="ECO:0008006" key="14">
    <source>
        <dbReference type="Google" id="ProtNLM"/>
    </source>
</evidence>
<dbReference type="AlphaFoldDB" id="A0A8H3DG88"/>
<gene>
    <name evidence="12" type="ORF">RDB_LOCUS162707</name>
</gene>
<evidence type="ECO:0000256" key="7">
    <source>
        <dbReference type="ARBA" id="ARBA00023004"/>
    </source>
</evidence>
<organism evidence="12 13">
    <name type="scientific">Rhizoctonia solani</name>
    <dbReference type="NCBI Taxonomy" id="456999"/>
    <lineage>
        <taxon>Eukaryota</taxon>
        <taxon>Fungi</taxon>
        <taxon>Dikarya</taxon>
        <taxon>Basidiomycota</taxon>
        <taxon>Agaricomycotina</taxon>
        <taxon>Agaricomycetes</taxon>
        <taxon>Cantharellales</taxon>
        <taxon>Ceratobasidiaceae</taxon>
        <taxon>Rhizoctonia</taxon>
    </lineage>
</organism>
<keyword evidence="4 9" id="KW-0349">Heme</keyword>
<evidence type="ECO:0000256" key="6">
    <source>
        <dbReference type="ARBA" id="ARBA00023002"/>
    </source>
</evidence>
<accession>A0A8H3DG88</accession>
<evidence type="ECO:0000313" key="13">
    <source>
        <dbReference type="Proteomes" id="UP000663861"/>
    </source>
</evidence>
<dbReference type="Proteomes" id="UP000663861">
    <property type="component" value="Unassembled WGS sequence"/>
</dbReference>
<sequence>MLTFDIPIYYYVVGVVACVLGYVLVPYLRDPHGLRRSAIAGPKLAGLSNVWLAYVASRGDRSQAVHELHQKYGKLVRIAPNHISVADAKAIEVIYAHGNGTLKTEFYDAFVSIRPGLFNTRDRATHTRKRKLVSHIFSQQNVLLFEPHVRRHVRAFCAQWDMRCARATAGVSHIFSQQNVLLFEPHVRRHVRAFCAQWDMRCARATAGELPDARDGKSWFDVLPHFNFLAFDIIGDLAFGAPFGMIAAQKDIAPMMEHADEKAEVKYVPAVQVLNDRGDYSASMGVLPMWIRPIMKYVPWYSRGNTAVQCLAGMAIAAVERRLKFGLPDEAVEEEEEVDEKLAKGKKRTDLLEKLMQGKDENGAPMGRQELTAEALTQLIAGSDTTSNSSCAIAYYLASNPECQRKLQAELDSVLKPVASAPPPISQAGRPPLPPSDVAAKFADVKSLPYLQACINEGLRLHSTSGIGLPRVIPPGSSLEVCGEIFDGGTTLSVPSYTIHHSQEIWGDDSEEYRPERWLGREVGKEFNPFSFGPRACVGRNLASMELLIIIASVFHRYEFELSQPNQQLQTREGFLRKPLECVLGVKRREVNLPN</sequence>
<dbReference type="PANTHER" id="PTHR24305">
    <property type="entry name" value="CYTOCHROME P450"/>
    <property type="match status" value="1"/>
</dbReference>
<evidence type="ECO:0000256" key="11">
    <source>
        <dbReference type="SAM" id="Phobius"/>
    </source>
</evidence>
<dbReference type="GO" id="GO:0016705">
    <property type="term" value="F:oxidoreductase activity, acting on paired donors, with incorporation or reduction of molecular oxygen"/>
    <property type="evidence" value="ECO:0007669"/>
    <property type="project" value="InterPro"/>
</dbReference>
<feature type="transmembrane region" description="Helical" evidence="11">
    <location>
        <begin position="6"/>
        <end position="28"/>
    </location>
</feature>
<comment type="cofactor">
    <cofactor evidence="1 9">
        <name>heme</name>
        <dbReference type="ChEBI" id="CHEBI:30413"/>
    </cofactor>
</comment>
<dbReference type="PANTHER" id="PTHR24305:SF29">
    <property type="entry name" value="BENZOATE-PARA-HYDROXYLASE"/>
    <property type="match status" value="1"/>
</dbReference>
<dbReference type="EMBL" id="CAJMWY010004238">
    <property type="protein sequence ID" value="CAE6525003.1"/>
    <property type="molecule type" value="Genomic_DNA"/>
</dbReference>
<dbReference type="InterPro" id="IPR001128">
    <property type="entry name" value="Cyt_P450"/>
</dbReference>
<keyword evidence="11" id="KW-0472">Membrane</keyword>
<comment type="caution">
    <text evidence="12">The sequence shown here is derived from an EMBL/GenBank/DDBJ whole genome shotgun (WGS) entry which is preliminary data.</text>
</comment>
<keyword evidence="8 10" id="KW-0503">Monooxygenase</keyword>
<keyword evidence="7 9" id="KW-0408">Iron</keyword>